<dbReference type="Proteomes" id="UP000509510">
    <property type="component" value="Chromosome I"/>
</dbReference>
<evidence type="ECO:0000313" key="10">
    <source>
        <dbReference type="Proteomes" id="UP000509510"/>
    </source>
</evidence>
<evidence type="ECO:0000256" key="1">
    <source>
        <dbReference type="ARBA" id="ARBA00004123"/>
    </source>
</evidence>
<keyword evidence="2 5" id="KW-0238">DNA-binding</keyword>
<evidence type="ECO:0000259" key="8">
    <source>
        <dbReference type="PROSITE" id="PS50071"/>
    </source>
</evidence>
<dbReference type="AlphaFoldDB" id="A0A7H8QM58"/>
<dbReference type="SMART" id="SM00389">
    <property type="entry name" value="HOX"/>
    <property type="match status" value="1"/>
</dbReference>
<dbReference type="GO" id="GO:0005634">
    <property type="term" value="C:nucleus"/>
    <property type="evidence" value="ECO:0007669"/>
    <property type="project" value="UniProtKB-SubCell"/>
</dbReference>
<dbReference type="KEGG" id="trg:TRUGW13939_01982"/>
<keyword evidence="4 5" id="KW-0539">Nucleus</keyword>
<feature type="region of interest" description="Disordered" evidence="7">
    <location>
        <begin position="145"/>
        <end position="164"/>
    </location>
</feature>
<feature type="domain" description="Homeobox" evidence="8">
    <location>
        <begin position="124"/>
        <end position="185"/>
    </location>
</feature>
<dbReference type="PANTHER" id="PTHR24208">
    <property type="entry name" value="LIM/HOMEOBOX PROTEIN LHX"/>
    <property type="match status" value="1"/>
</dbReference>
<dbReference type="SUPFAM" id="SSF46689">
    <property type="entry name" value="Homeodomain-like"/>
    <property type="match status" value="1"/>
</dbReference>
<keyword evidence="10" id="KW-1185">Reference proteome</keyword>
<dbReference type="GO" id="GO:0000977">
    <property type="term" value="F:RNA polymerase II transcription regulatory region sequence-specific DNA binding"/>
    <property type="evidence" value="ECO:0007669"/>
    <property type="project" value="TreeGrafter"/>
</dbReference>
<evidence type="ECO:0000256" key="5">
    <source>
        <dbReference type="PROSITE-ProRule" id="PRU00108"/>
    </source>
</evidence>
<feature type="compositionally biased region" description="Basic and acidic residues" evidence="7">
    <location>
        <begin position="147"/>
        <end position="161"/>
    </location>
</feature>
<dbReference type="InterPro" id="IPR009057">
    <property type="entry name" value="Homeodomain-like_sf"/>
</dbReference>
<organism evidence="9 10">
    <name type="scientific">Talaromyces rugulosus</name>
    <name type="common">Penicillium rugulosum</name>
    <dbReference type="NCBI Taxonomy" id="121627"/>
    <lineage>
        <taxon>Eukaryota</taxon>
        <taxon>Fungi</taxon>
        <taxon>Dikarya</taxon>
        <taxon>Ascomycota</taxon>
        <taxon>Pezizomycotina</taxon>
        <taxon>Eurotiomycetes</taxon>
        <taxon>Eurotiomycetidae</taxon>
        <taxon>Eurotiales</taxon>
        <taxon>Trichocomaceae</taxon>
        <taxon>Talaromyces</taxon>
        <taxon>Talaromyces sect. Islandici</taxon>
    </lineage>
</organism>
<evidence type="ECO:0000256" key="4">
    <source>
        <dbReference type="ARBA" id="ARBA00023242"/>
    </source>
</evidence>
<dbReference type="InterPro" id="IPR050453">
    <property type="entry name" value="LIM_Homeobox_TF"/>
</dbReference>
<feature type="compositionally biased region" description="Basic and acidic residues" evidence="7">
    <location>
        <begin position="186"/>
        <end position="214"/>
    </location>
</feature>
<feature type="DNA-binding region" description="Homeobox" evidence="5">
    <location>
        <begin position="126"/>
        <end position="186"/>
    </location>
</feature>
<dbReference type="InterPro" id="IPR001356">
    <property type="entry name" value="HD"/>
</dbReference>
<dbReference type="PROSITE" id="PS50071">
    <property type="entry name" value="HOMEOBOX_2"/>
    <property type="match status" value="1"/>
</dbReference>
<gene>
    <name evidence="9" type="ORF">TRUGW13939_01982</name>
</gene>
<feature type="compositionally biased region" description="Polar residues" evidence="7">
    <location>
        <begin position="396"/>
        <end position="418"/>
    </location>
</feature>
<name>A0A7H8QM58_TALRU</name>
<feature type="compositionally biased region" description="Polar residues" evidence="7">
    <location>
        <begin position="367"/>
        <end position="387"/>
    </location>
</feature>
<dbReference type="EMBL" id="CP055898">
    <property type="protein sequence ID" value="QKX54892.1"/>
    <property type="molecule type" value="Genomic_DNA"/>
</dbReference>
<dbReference type="GeneID" id="55989492"/>
<evidence type="ECO:0000256" key="7">
    <source>
        <dbReference type="SAM" id="MobiDB-lite"/>
    </source>
</evidence>
<dbReference type="GO" id="GO:0000981">
    <property type="term" value="F:DNA-binding transcription factor activity, RNA polymerase II-specific"/>
    <property type="evidence" value="ECO:0007669"/>
    <property type="project" value="TreeGrafter"/>
</dbReference>
<reference evidence="10" key="1">
    <citation type="submission" date="2020-06" db="EMBL/GenBank/DDBJ databases">
        <title>A chromosome-scale genome assembly of Talaromyces rugulosus W13939.</title>
        <authorList>
            <person name="Wang B."/>
            <person name="Guo L."/>
            <person name="Ye K."/>
            <person name="Wang L."/>
        </authorList>
    </citation>
    <scope>NUCLEOTIDE SEQUENCE [LARGE SCALE GENOMIC DNA]</scope>
    <source>
        <strain evidence="10">W13939</strain>
    </source>
</reference>
<keyword evidence="3 5" id="KW-0371">Homeobox</keyword>
<feature type="region of interest" description="Disordered" evidence="7">
    <location>
        <begin position="83"/>
        <end position="103"/>
    </location>
</feature>
<feature type="region of interest" description="Disordered" evidence="7">
    <location>
        <begin position="364"/>
        <end position="418"/>
    </location>
</feature>
<feature type="region of interest" description="Disordered" evidence="7">
    <location>
        <begin position="186"/>
        <end position="239"/>
    </location>
</feature>
<sequence>MSLDSHLPTFSVGISQLLAERNPRQSSIKVEEQAPLSAYLPIPNDNQTHTTVQPELFKAEDAAVYQRESQSWDHNENGIAITESATANQRSGDFKAENDGEFDEDLSNDEEIADGVGISDPTTDKKRMKRFRLTHNQTRFLMSEFTRQAHPDASHRERLSREIPGLSPRQVQVWFQNRRAKLKRLTSQDRDRVLKSRALPDHFDRTKMLHHPYDSKPGSGSSSKSTNSGGSSAARGGGKPLVIDTLKRASTDNLSVSNTAASSYGNYIQSPAPGSISESLSPTSNTGNRTAIHGESASLPGIAGMHQSNFPGYARSHSLSTSYIGSWQQFHTHGLPISQSDSGMKQDVMNTILRPGMGYPELGGSISDASSYDRNSSLASSTGQSDAQPGLAYHGISTSPGQFSYTDNRTGQSHHVQNERFTPSTQAVAESPSGFSPVSFRPFPPLQTGHLPPAVDYQVSPFTTTFNYDPFYQYAQDNASTVSLPASYMRSEANYNSPHGFSS</sequence>
<dbReference type="CDD" id="cd00086">
    <property type="entry name" value="homeodomain"/>
    <property type="match status" value="1"/>
</dbReference>
<evidence type="ECO:0000313" key="9">
    <source>
        <dbReference type="EMBL" id="QKX54892.1"/>
    </source>
</evidence>
<proteinExistence type="predicted"/>
<dbReference type="PANTHER" id="PTHR24208:SF166">
    <property type="entry name" value="LIM HOMEOBOX TRANSCRIPTION FACTOR 1 ALPHA, ISOFORM B"/>
    <property type="match status" value="1"/>
</dbReference>
<dbReference type="Pfam" id="PF00046">
    <property type="entry name" value="Homeodomain"/>
    <property type="match status" value="1"/>
</dbReference>
<evidence type="ECO:0000256" key="2">
    <source>
        <dbReference type="ARBA" id="ARBA00023125"/>
    </source>
</evidence>
<dbReference type="OrthoDB" id="6159439at2759"/>
<protein>
    <recommendedName>
        <fullName evidence="8">Homeobox domain-containing protein</fullName>
    </recommendedName>
</protein>
<evidence type="ECO:0000256" key="3">
    <source>
        <dbReference type="ARBA" id="ARBA00023155"/>
    </source>
</evidence>
<dbReference type="RefSeq" id="XP_035341071.1">
    <property type="nucleotide sequence ID" value="XM_035485178.1"/>
</dbReference>
<dbReference type="Gene3D" id="1.10.10.60">
    <property type="entry name" value="Homeodomain-like"/>
    <property type="match status" value="1"/>
</dbReference>
<comment type="subcellular location">
    <subcellularLocation>
        <location evidence="1 5 6">Nucleus</location>
    </subcellularLocation>
</comment>
<accession>A0A7H8QM58</accession>
<feature type="compositionally biased region" description="Low complexity" evidence="7">
    <location>
        <begin position="215"/>
        <end position="234"/>
    </location>
</feature>
<evidence type="ECO:0000256" key="6">
    <source>
        <dbReference type="RuleBase" id="RU000682"/>
    </source>
</evidence>